<dbReference type="GO" id="GO:0005681">
    <property type="term" value="C:spliceosomal complex"/>
    <property type="evidence" value="ECO:0007669"/>
    <property type="project" value="TreeGrafter"/>
</dbReference>
<comment type="function">
    <text evidence="7">Involved in both the assembly of spliceosomal snRNPs and the methylation of Sm proteins. Chaperone that regulates the assembly of spliceosomal U1, U2, U4 and U5 small nuclear ribonucleoproteins (snRNPs), the building blocks of the spliceosome, and thereby plays an important role in the splicing of cellular pre-mRNAs. Most spliceosomal snRNPs contain a common set of Sm proteins SNRPB, SNRPD1, SNRPD2, SNRPD3, SNRPE, SNRPF and SNRPG that assemble in a heptameric protein ring on the Sm site of the small nuclear RNA to form the core snRNP (Sm core). In the cytosol, the Sm proteins SNRPD1, SNRPD2, SNRPE, SNRPF and SNRPG are trapped in an inactive 6S pICln-Sm complex by the chaperone CLNS1A that controls the assembly of the core snRNP. Dissociation by the SMN complex of CLNS1A from the trapped Sm proteins and their transfer to an SMN-Sm complex triggers the assembly of core snRNPs and their transport to the nucleus.</text>
</comment>
<comment type="similarity">
    <text evidence="3">Belongs to the pICln (TC 1.A.47) family.</text>
</comment>
<proteinExistence type="evidence at transcript level"/>
<dbReference type="PRINTS" id="PR01348">
    <property type="entry name" value="ICLNCHANNEL"/>
</dbReference>
<dbReference type="PANTHER" id="PTHR21399">
    <property type="entry name" value="CHLORIDE CONDUCTANCE REGULATORY PROTEIN ICLN"/>
    <property type="match status" value="1"/>
</dbReference>
<dbReference type="AlphaFoldDB" id="F1L444"/>
<evidence type="ECO:0000256" key="6">
    <source>
        <dbReference type="ARBA" id="ARBA00023242"/>
    </source>
</evidence>
<dbReference type="Gene3D" id="2.30.29.30">
    <property type="entry name" value="Pleckstrin-homology domain (PH domain)/Phosphotyrosine-binding domain (PTB)"/>
    <property type="match status" value="1"/>
</dbReference>
<dbReference type="EMBL" id="JI170978">
    <property type="protein sequence ID" value="ADY44898.1"/>
    <property type="molecule type" value="mRNA"/>
</dbReference>
<dbReference type="InterPro" id="IPR039924">
    <property type="entry name" value="ICln/Lot5/Saf5"/>
</dbReference>
<protein>
    <recommendedName>
        <fullName evidence="4">Methylosome subunit pICln</fullName>
    </recommendedName>
</protein>
<dbReference type="GO" id="GO:0034715">
    <property type="term" value="C:pICln-Sm protein complex"/>
    <property type="evidence" value="ECO:0007669"/>
    <property type="project" value="InterPro"/>
</dbReference>
<evidence type="ECO:0000256" key="4">
    <source>
        <dbReference type="ARBA" id="ARBA00015653"/>
    </source>
</evidence>
<dbReference type="PANTHER" id="PTHR21399:SF0">
    <property type="entry name" value="METHYLOSOME SUBUNIT PICLN"/>
    <property type="match status" value="1"/>
</dbReference>
<dbReference type="GO" id="GO:0034709">
    <property type="term" value="C:methylosome"/>
    <property type="evidence" value="ECO:0007669"/>
    <property type="project" value="InterPro"/>
</dbReference>
<dbReference type="InterPro" id="IPR003521">
    <property type="entry name" value="ICln"/>
</dbReference>
<dbReference type="GO" id="GO:0005829">
    <property type="term" value="C:cytosol"/>
    <property type="evidence" value="ECO:0007669"/>
    <property type="project" value="InterPro"/>
</dbReference>
<evidence type="ECO:0000256" key="1">
    <source>
        <dbReference type="ARBA" id="ARBA00004123"/>
    </source>
</evidence>
<accession>F1L444</accession>
<dbReference type="Pfam" id="PF03517">
    <property type="entry name" value="Voldacs"/>
    <property type="match status" value="1"/>
</dbReference>
<sequence length="269" mass="30478">MLRDSNAIRWYDDVTEHDHAAPIKPTFTNMLANNYRAFNMLDHSQTWFYRCSMIVLSNVVVPSDGIRISQHQTVAFIENERCGEGDLIISEGSVTWICSQSHRGFSLTYPSIILHAISRDDSVFPDECLYVLVDATKNDLNVESAAGAEAIEDDDDDEEDKTSEVAIRFIPHDKSILPQLYQQMCECQALNPDENDDFSDEFGEEEELTETRVGEHVGQGDGPWFTSETEGEPEMSAEGMANLQRIMAASQRHLRNGNNEDEEEEQMDE</sequence>
<keyword evidence="6" id="KW-0539">Nucleus</keyword>
<dbReference type="GO" id="GO:0045292">
    <property type="term" value="P:mRNA cis splicing, via spliceosome"/>
    <property type="evidence" value="ECO:0007669"/>
    <property type="project" value="TreeGrafter"/>
</dbReference>
<dbReference type="GO" id="GO:0006884">
    <property type="term" value="P:cell volume homeostasis"/>
    <property type="evidence" value="ECO:0007669"/>
    <property type="project" value="InterPro"/>
</dbReference>
<feature type="compositionally biased region" description="Acidic residues" evidence="8">
    <location>
        <begin position="259"/>
        <end position="269"/>
    </location>
</feature>
<evidence type="ECO:0000256" key="7">
    <source>
        <dbReference type="ARBA" id="ARBA00045890"/>
    </source>
</evidence>
<dbReference type="GO" id="GO:0005886">
    <property type="term" value="C:plasma membrane"/>
    <property type="evidence" value="ECO:0007669"/>
    <property type="project" value="InterPro"/>
</dbReference>
<dbReference type="GO" id="GO:0000387">
    <property type="term" value="P:spliceosomal snRNP assembly"/>
    <property type="evidence" value="ECO:0007669"/>
    <property type="project" value="InterPro"/>
</dbReference>
<reference evidence="9" key="1">
    <citation type="journal article" date="2011" name="Genome Res.">
        <title>Deep small RNA sequencing from the nematode Ascaris reveals conservation, functional diversification, and novel developmental profiles.</title>
        <authorList>
            <person name="Wang J."/>
            <person name="Czech B."/>
            <person name="Crunk A."/>
            <person name="Wallace A."/>
            <person name="Mitreva M."/>
            <person name="Hannon G.J."/>
            <person name="Davis R.E."/>
        </authorList>
    </citation>
    <scope>NUCLEOTIDE SEQUENCE</scope>
</reference>
<evidence type="ECO:0000313" key="9">
    <source>
        <dbReference type="EMBL" id="ADY44898.1"/>
    </source>
</evidence>
<evidence type="ECO:0000256" key="3">
    <source>
        <dbReference type="ARBA" id="ARBA00007054"/>
    </source>
</evidence>
<evidence type="ECO:0000256" key="2">
    <source>
        <dbReference type="ARBA" id="ARBA00004496"/>
    </source>
</evidence>
<comment type="subcellular location">
    <subcellularLocation>
        <location evidence="2">Cytoplasm</location>
    </subcellularLocation>
    <subcellularLocation>
        <location evidence="1">Nucleus</location>
    </subcellularLocation>
</comment>
<feature type="compositionally biased region" description="Acidic residues" evidence="8">
    <location>
        <begin position="193"/>
        <end position="208"/>
    </location>
</feature>
<feature type="region of interest" description="Disordered" evidence="8">
    <location>
        <begin position="193"/>
        <end position="236"/>
    </location>
</feature>
<dbReference type="InterPro" id="IPR011993">
    <property type="entry name" value="PH-like_dom_sf"/>
</dbReference>
<evidence type="ECO:0000256" key="8">
    <source>
        <dbReference type="SAM" id="MobiDB-lite"/>
    </source>
</evidence>
<keyword evidence="5" id="KW-0963">Cytoplasm</keyword>
<dbReference type="GO" id="GO:0006821">
    <property type="term" value="P:chloride transport"/>
    <property type="evidence" value="ECO:0007669"/>
    <property type="project" value="InterPro"/>
</dbReference>
<feature type="region of interest" description="Disordered" evidence="8">
    <location>
        <begin position="248"/>
        <end position="269"/>
    </location>
</feature>
<organism evidence="9">
    <name type="scientific">Ascaris suum</name>
    <name type="common">Pig roundworm</name>
    <name type="synonym">Ascaris lumbricoides</name>
    <dbReference type="NCBI Taxonomy" id="6253"/>
    <lineage>
        <taxon>Eukaryota</taxon>
        <taxon>Metazoa</taxon>
        <taxon>Ecdysozoa</taxon>
        <taxon>Nematoda</taxon>
        <taxon>Chromadorea</taxon>
        <taxon>Rhabditida</taxon>
        <taxon>Spirurina</taxon>
        <taxon>Ascaridomorpha</taxon>
        <taxon>Ascaridoidea</taxon>
        <taxon>Ascarididae</taxon>
        <taxon>Ascaris</taxon>
    </lineage>
</organism>
<name>F1L444_ASCSU</name>
<evidence type="ECO:0000256" key="5">
    <source>
        <dbReference type="ARBA" id="ARBA00022490"/>
    </source>
</evidence>